<proteinExistence type="predicted"/>
<feature type="region of interest" description="Disordered" evidence="1">
    <location>
        <begin position="76"/>
        <end position="178"/>
    </location>
</feature>
<accession>A0ABS2TS48</accession>
<sequence length="297" mass="29461">MAELPERLRAAADAHRPDRERMLARVERGMAEPDAPSGGRRPGRGDRPPAPWAKVAAVTAAVAGAIGVGALAVTTTGGTATPERSAVTATGAPSPRPTTPTAAASGAPGRATAHAHAGTATSASGHPDTVRPHSPAAHHSPAPPADGRAPVGGGPSATPGTTAPQAPPAGSAGALTATGTVNGQSYDWAENDVTVTVTEPLTRLTVELRVALTPGVSSAGQFCSGSAQSQTTAAQATENGYLVYRWALNPGQTLQPGTYTFAGQYHHAGGRRSTARDDYAVAGTGPNGAAGVADGAF</sequence>
<organism evidence="2 3">
    <name type="scientific">Actinacidiphila acididurans</name>
    <dbReference type="NCBI Taxonomy" id="2784346"/>
    <lineage>
        <taxon>Bacteria</taxon>
        <taxon>Bacillati</taxon>
        <taxon>Actinomycetota</taxon>
        <taxon>Actinomycetes</taxon>
        <taxon>Kitasatosporales</taxon>
        <taxon>Streptomycetaceae</taxon>
        <taxon>Actinacidiphila</taxon>
    </lineage>
</organism>
<name>A0ABS2TS48_9ACTN</name>
<feature type="compositionally biased region" description="Low complexity" evidence="1">
    <location>
        <begin position="88"/>
        <end position="140"/>
    </location>
</feature>
<reference evidence="2 3" key="1">
    <citation type="submission" date="2021-01" db="EMBL/GenBank/DDBJ databases">
        <title>Streptomyces acididurans sp. nov., isolated from a peat swamp forest soil.</title>
        <authorList>
            <person name="Chantavorakit T."/>
            <person name="Duangmal K."/>
        </authorList>
    </citation>
    <scope>NUCLEOTIDE SEQUENCE [LARGE SCALE GENOMIC DNA]</scope>
    <source>
        <strain evidence="2 3">KK5PA1</strain>
    </source>
</reference>
<keyword evidence="3" id="KW-1185">Reference proteome</keyword>
<protein>
    <submittedName>
        <fullName evidence="2">Uncharacterized protein</fullName>
    </submittedName>
</protein>
<gene>
    <name evidence="2" type="ORF">ITX44_13985</name>
</gene>
<feature type="compositionally biased region" description="Low complexity" evidence="1">
    <location>
        <begin position="156"/>
        <end position="178"/>
    </location>
</feature>
<evidence type="ECO:0000313" key="3">
    <source>
        <dbReference type="Proteomes" id="UP000749040"/>
    </source>
</evidence>
<dbReference type="RefSeq" id="WP_205357482.1">
    <property type="nucleotide sequence ID" value="NZ_JADKYB010000006.1"/>
</dbReference>
<evidence type="ECO:0000313" key="2">
    <source>
        <dbReference type="EMBL" id="MBM9505642.1"/>
    </source>
</evidence>
<dbReference type="Proteomes" id="UP000749040">
    <property type="component" value="Unassembled WGS sequence"/>
</dbReference>
<feature type="region of interest" description="Disordered" evidence="1">
    <location>
        <begin position="1"/>
        <end position="51"/>
    </location>
</feature>
<evidence type="ECO:0000256" key="1">
    <source>
        <dbReference type="SAM" id="MobiDB-lite"/>
    </source>
</evidence>
<comment type="caution">
    <text evidence="2">The sequence shown here is derived from an EMBL/GenBank/DDBJ whole genome shotgun (WGS) entry which is preliminary data.</text>
</comment>
<feature type="compositionally biased region" description="Basic and acidic residues" evidence="1">
    <location>
        <begin position="1"/>
        <end position="31"/>
    </location>
</feature>
<dbReference type="EMBL" id="JADKYB010000006">
    <property type="protein sequence ID" value="MBM9505642.1"/>
    <property type="molecule type" value="Genomic_DNA"/>
</dbReference>